<feature type="transmembrane region" description="Helical" evidence="5">
    <location>
        <begin position="299"/>
        <end position="324"/>
    </location>
</feature>
<keyword evidence="3 5" id="KW-1133">Transmembrane helix</keyword>
<evidence type="ECO:0000256" key="4">
    <source>
        <dbReference type="ARBA" id="ARBA00023136"/>
    </source>
</evidence>
<name>A0AB37GET2_CORAY</name>
<comment type="subcellular location">
    <subcellularLocation>
        <location evidence="1">Membrane</location>
        <topology evidence="1">Multi-pass membrane protein</topology>
    </subcellularLocation>
</comment>
<dbReference type="InterPro" id="IPR004695">
    <property type="entry name" value="SLAC1/Mae1/Ssu1/TehA"/>
</dbReference>
<dbReference type="GO" id="GO:0016020">
    <property type="term" value="C:membrane"/>
    <property type="evidence" value="ECO:0007669"/>
    <property type="project" value="UniProtKB-SubCell"/>
</dbReference>
<feature type="transmembrane region" description="Helical" evidence="5">
    <location>
        <begin position="147"/>
        <end position="168"/>
    </location>
</feature>
<feature type="transmembrane region" description="Helical" evidence="5">
    <location>
        <begin position="213"/>
        <end position="233"/>
    </location>
</feature>
<dbReference type="AlphaFoldDB" id="A0AB37GET2"/>
<dbReference type="GO" id="GO:0055085">
    <property type="term" value="P:transmembrane transport"/>
    <property type="evidence" value="ECO:0007669"/>
    <property type="project" value="InterPro"/>
</dbReference>
<dbReference type="EMBL" id="CP066023">
    <property type="protein sequence ID" value="QQB82028.1"/>
    <property type="molecule type" value="Genomic_DNA"/>
</dbReference>
<dbReference type="CDD" id="cd09320">
    <property type="entry name" value="TDT_like_2"/>
    <property type="match status" value="1"/>
</dbReference>
<sequence>MVPLTEFRDSGDCSKNKYGMGMTNSPRSDVLAPAGPAWAGSLMGTSIFATLAHIHDVPVVPELLLVVAVGILGFIVVGWLRFRNPAFHSKLQAPWGMFAMGIMSLGSATSSLFNDSVWQLASWWIGAPLAIYVSLRQLRGFEGEPTFQWGLALVAPMVAATSGAQLSVDYGTFYHVCAQILFWMVLITVLPVFGRCYVALFSGTMRIPDSIAGTAWIPLGLVGQSTAAVQLLFNRTFAVAYGTAVLIVGVFLAAIALRRFTRAVISWAGYSPGWWGATFPVGTLSLGTHSLGDTTGVQWLYAASAGLLCLLAVHWCACVARFVWWARS</sequence>
<feature type="transmembrane region" description="Helical" evidence="5">
    <location>
        <begin position="63"/>
        <end position="82"/>
    </location>
</feature>
<feature type="transmembrane region" description="Helical" evidence="5">
    <location>
        <begin position="180"/>
        <end position="201"/>
    </location>
</feature>
<gene>
    <name evidence="6" type="ORF">I6G95_08120</name>
    <name evidence="7" type="ORF">I6H48_08685</name>
</gene>
<organism evidence="6 8">
    <name type="scientific">Corynebacterium amycolatum</name>
    <dbReference type="NCBI Taxonomy" id="43765"/>
    <lineage>
        <taxon>Bacteria</taxon>
        <taxon>Bacillati</taxon>
        <taxon>Actinomycetota</taxon>
        <taxon>Actinomycetes</taxon>
        <taxon>Mycobacteriales</taxon>
        <taxon>Corynebacteriaceae</taxon>
        <taxon>Corynebacterium</taxon>
    </lineage>
</organism>
<evidence type="ECO:0000313" key="6">
    <source>
        <dbReference type="EMBL" id="QPR30191.1"/>
    </source>
</evidence>
<proteinExistence type="predicted"/>
<feature type="transmembrane region" description="Helical" evidence="5">
    <location>
        <begin position="239"/>
        <end position="257"/>
    </location>
</feature>
<evidence type="ECO:0000313" key="9">
    <source>
        <dbReference type="Proteomes" id="UP000595198"/>
    </source>
</evidence>
<dbReference type="Proteomes" id="UP000595198">
    <property type="component" value="Chromosome"/>
</dbReference>
<evidence type="ECO:0000313" key="7">
    <source>
        <dbReference type="EMBL" id="QQB82028.1"/>
    </source>
</evidence>
<feature type="transmembrane region" description="Helical" evidence="5">
    <location>
        <begin position="30"/>
        <end position="51"/>
    </location>
</feature>
<dbReference type="Gene3D" id="1.50.10.150">
    <property type="entry name" value="Voltage-dependent anion channel"/>
    <property type="match status" value="1"/>
</dbReference>
<dbReference type="EMBL" id="CP065628">
    <property type="protein sequence ID" value="QPR30191.1"/>
    <property type="molecule type" value="Genomic_DNA"/>
</dbReference>
<reference evidence="8 9" key="1">
    <citation type="submission" date="2020-12" db="EMBL/GenBank/DDBJ databases">
        <title>FDA dAtabase for Regulatory Grade micrObial Sequences (FDA-ARGOS): Supporting development and validation of Infectious Disease Dx tests.</title>
        <authorList>
            <person name="Sproer C."/>
            <person name="Gronow S."/>
            <person name="Severitt S."/>
            <person name="Schroder I."/>
            <person name="Tallon L."/>
            <person name="Sadzewicz L."/>
            <person name="Zhao X."/>
            <person name="Boylan J."/>
            <person name="Ott S."/>
            <person name="Bowen H."/>
            <person name="Vavikolanu K."/>
            <person name="Mehta A."/>
            <person name="Aluvathingal J."/>
            <person name="Nadendla S."/>
            <person name="Lowell S."/>
            <person name="Myers T."/>
            <person name="Yan Y."/>
            <person name="Sichtig H."/>
        </authorList>
    </citation>
    <scope>NUCLEOTIDE SEQUENCE [LARGE SCALE GENOMIC DNA]</scope>
    <source>
        <strain evidence="6 8">FDAARGOS_938</strain>
        <strain evidence="7 9">FDAARGOS_991</strain>
    </source>
</reference>
<dbReference type="InterPro" id="IPR038665">
    <property type="entry name" value="Voltage-dep_anion_channel_sf"/>
</dbReference>
<dbReference type="Pfam" id="PF03595">
    <property type="entry name" value="SLAC1"/>
    <property type="match status" value="1"/>
</dbReference>
<evidence type="ECO:0000313" key="8">
    <source>
        <dbReference type="Proteomes" id="UP000594774"/>
    </source>
</evidence>
<keyword evidence="9" id="KW-1185">Reference proteome</keyword>
<evidence type="ECO:0000256" key="2">
    <source>
        <dbReference type="ARBA" id="ARBA00022692"/>
    </source>
</evidence>
<keyword evidence="2 5" id="KW-0812">Transmembrane</keyword>
<keyword evidence="4 5" id="KW-0472">Membrane</keyword>
<dbReference type="Proteomes" id="UP000594774">
    <property type="component" value="Chromosome"/>
</dbReference>
<evidence type="ECO:0000256" key="3">
    <source>
        <dbReference type="ARBA" id="ARBA00022989"/>
    </source>
</evidence>
<evidence type="ECO:0000256" key="1">
    <source>
        <dbReference type="ARBA" id="ARBA00004141"/>
    </source>
</evidence>
<protein>
    <submittedName>
        <fullName evidence="6">TDT family transporter</fullName>
    </submittedName>
</protein>
<accession>A0AB37GET2</accession>
<feature type="transmembrane region" description="Helical" evidence="5">
    <location>
        <begin position="118"/>
        <end position="135"/>
    </location>
</feature>
<evidence type="ECO:0000256" key="5">
    <source>
        <dbReference type="SAM" id="Phobius"/>
    </source>
</evidence>
<feature type="transmembrane region" description="Helical" evidence="5">
    <location>
        <begin position="264"/>
        <end position="287"/>
    </location>
</feature>
<feature type="transmembrane region" description="Helical" evidence="5">
    <location>
        <begin position="94"/>
        <end position="112"/>
    </location>
</feature>